<dbReference type="GO" id="GO:0005524">
    <property type="term" value="F:ATP binding"/>
    <property type="evidence" value="ECO:0007669"/>
    <property type="project" value="UniProtKB-UniRule"/>
</dbReference>
<comment type="subunit">
    <text evidence="10">Monomer.</text>
</comment>
<dbReference type="InterPro" id="IPR027417">
    <property type="entry name" value="P-loop_NTPase"/>
</dbReference>
<reference evidence="14" key="1">
    <citation type="submission" date="2019-04" db="EMBL/GenBank/DDBJ databases">
        <title>Evolution of Biomass-Degrading Anaerobic Consortia Revealed by Metagenomics.</title>
        <authorList>
            <person name="Peng X."/>
        </authorList>
    </citation>
    <scope>NUCLEOTIDE SEQUENCE</scope>
    <source>
        <strain evidence="14">SIG551</strain>
    </source>
</reference>
<dbReference type="PANTHER" id="PTHR11088">
    <property type="entry name" value="TRNA DIMETHYLALLYLTRANSFERASE"/>
    <property type="match status" value="1"/>
</dbReference>
<dbReference type="Proteomes" id="UP000754750">
    <property type="component" value="Unassembled WGS sequence"/>
</dbReference>
<feature type="site" description="Interaction with substrate tRNA" evidence="10">
    <location>
        <position position="127"/>
    </location>
</feature>
<evidence type="ECO:0000256" key="4">
    <source>
        <dbReference type="ARBA" id="ARBA00022679"/>
    </source>
</evidence>
<feature type="binding site" evidence="10">
    <location>
        <begin position="15"/>
        <end position="20"/>
    </location>
    <ligand>
        <name>substrate</name>
    </ligand>
</feature>
<gene>
    <name evidence="10 14" type="primary">miaA</name>
    <name evidence="14" type="ORF">E7512_09710</name>
</gene>
<organism evidence="14 15">
    <name type="scientific">Faecalispora sporosphaeroides</name>
    <dbReference type="NCBI Taxonomy" id="1549"/>
    <lineage>
        <taxon>Bacteria</taxon>
        <taxon>Bacillati</taxon>
        <taxon>Bacillota</taxon>
        <taxon>Clostridia</taxon>
        <taxon>Eubacteriales</taxon>
        <taxon>Oscillospiraceae</taxon>
        <taxon>Faecalispora</taxon>
    </lineage>
</organism>
<dbReference type="RefSeq" id="WP_326840542.1">
    <property type="nucleotide sequence ID" value="NZ_JBKWRC010000007.1"/>
</dbReference>
<dbReference type="InterPro" id="IPR039657">
    <property type="entry name" value="Dimethylallyltransferase"/>
</dbReference>
<evidence type="ECO:0000256" key="11">
    <source>
        <dbReference type="RuleBase" id="RU003783"/>
    </source>
</evidence>
<comment type="function">
    <text evidence="2 10 12">Catalyzes the transfer of a dimethylallyl group onto the adenine at position 37 in tRNAs that read codons beginning with uridine, leading to the formation of N6-(dimethylallyl)adenosine (i(6)A).</text>
</comment>
<accession>A0A928KSN9</accession>
<dbReference type="HAMAP" id="MF_00185">
    <property type="entry name" value="IPP_trans"/>
    <property type="match status" value="1"/>
</dbReference>
<evidence type="ECO:0000256" key="12">
    <source>
        <dbReference type="RuleBase" id="RU003784"/>
    </source>
</evidence>
<evidence type="ECO:0000313" key="15">
    <source>
        <dbReference type="Proteomes" id="UP000754750"/>
    </source>
</evidence>
<protein>
    <recommendedName>
        <fullName evidence="10">tRNA dimethylallyltransferase</fullName>
        <ecNumber evidence="10">2.5.1.75</ecNumber>
    </recommendedName>
    <alternativeName>
        <fullName evidence="10">Dimethylallyl diphosphate:tRNA dimethylallyltransferase</fullName>
        <shortName evidence="10">DMAPP:tRNA dimethylallyltransferase</shortName>
        <shortName evidence="10">DMATase</shortName>
    </alternativeName>
    <alternativeName>
        <fullName evidence="10">Isopentenyl-diphosphate:tRNA isopentenyltransferase</fullName>
        <shortName evidence="10">IPP transferase</shortName>
        <shortName evidence="10">IPPT</shortName>
        <shortName evidence="10">IPTase</shortName>
    </alternativeName>
</protein>
<feature type="region of interest" description="Interaction with substrate tRNA" evidence="10">
    <location>
        <begin position="38"/>
        <end position="41"/>
    </location>
</feature>
<comment type="catalytic activity">
    <reaction evidence="9 10 11">
        <text>adenosine(37) in tRNA + dimethylallyl diphosphate = N(6)-dimethylallyladenosine(37) in tRNA + diphosphate</text>
        <dbReference type="Rhea" id="RHEA:26482"/>
        <dbReference type="Rhea" id="RHEA-COMP:10162"/>
        <dbReference type="Rhea" id="RHEA-COMP:10375"/>
        <dbReference type="ChEBI" id="CHEBI:33019"/>
        <dbReference type="ChEBI" id="CHEBI:57623"/>
        <dbReference type="ChEBI" id="CHEBI:74411"/>
        <dbReference type="ChEBI" id="CHEBI:74415"/>
        <dbReference type="EC" id="2.5.1.75"/>
    </reaction>
</comment>
<comment type="similarity">
    <text evidence="3 10 13">Belongs to the IPP transferase family.</text>
</comment>
<dbReference type="InterPro" id="IPR018022">
    <property type="entry name" value="IPT"/>
</dbReference>
<dbReference type="Pfam" id="PF01715">
    <property type="entry name" value="IPPT"/>
    <property type="match status" value="1"/>
</dbReference>
<proteinExistence type="inferred from homology"/>
<evidence type="ECO:0000256" key="9">
    <source>
        <dbReference type="ARBA" id="ARBA00049563"/>
    </source>
</evidence>
<dbReference type="GO" id="GO:0006400">
    <property type="term" value="P:tRNA modification"/>
    <property type="evidence" value="ECO:0007669"/>
    <property type="project" value="TreeGrafter"/>
</dbReference>
<keyword evidence="5 10" id="KW-0819">tRNA processing</keyword>
<dbReference type="AlphaFoldDB" id="A0A928KSN9"/>
<evidence type="ECO:0000256" key="3">
    <source>
        <dbReference type="ARBA" id="ARBA00005842"/>
    </source>
</evidence>
<name>A0A928KSN9_9FIRM</name>
<evidence type="ECO:0000256" key="5">
    <source>
        <dbReference type="ARBA" id="ARBA00022694"/>
    </source>
</evidence>
<evidence type="ECO:0000256" key="7">
    <source>
        <dbReference type="ARBA" id="ARBA00022840"/>
    </source>
</evidence>
<comment type="cofactor">
    <cofactor evidence="1 10">
        <name>Mg(2+)</name>
        <dbReference type="ChEBI" id="CHEBI:18420"/>
    </cofactor>
</comment>
<keyword evidence="4 10" id="KW-0808">Transferase</keyword>
<comment type="caution">
    <text evidence="14">The sequence shown here is derived from an EMBL/GenBank/DDBJ whole genome shotgun (WGS) entry which is preliminary data.</text>
</comment>
<dbReference type="NCBIfam" id="TIGR00174">
    <property type="entry name" value="miaA"/>
    <property type="match status" value="1"/>
</dbReference>
<feature type="site" description="Interaction with substrate tRNA" evidence="10">
    <location>
        <position position="104"/>
    </location>
</feature>
<comment type="caution">
    <text evidence="10">Lacks conserved residue(s) required for the propagation of feature annotation.</text>
</comment>
<dbReference type="PANTHER" id="PTHR11088:SF60">
    <property type="entry name" value="TRNA DIMETHYLALLYLTRANSFERASE"/>
    <property type="match status" value="1"/>
</dbReference>
<evidence type="ECO:0000313" key="14">
    <source>
        <dbReference type="EMBL" id="MBE6833840.1"/>
    </source>
</evidence>
<keyword evidence="6 10" id="KW-0547">Nucleotide-binding</keyword>
<evidence type="ECO:0000256" key="10">
    <source>
        <dbReference type="HAMAP-Rule" id="MF_00185"/>
    </source>
</evidence>
<evidence type="ECO:0000256" key="13">
    <source>
        <dbReference type="RuleBase" id="RU003785"/>
    </source>
</evidence>
<keyword evidence="7 10" id="KW-0067">ATP-binding</keyword>
<sequence>MPQEKIPLLVIGGPTASGKTRLAAELALHCGGEVVSADSMQIYRGMEIGTAKPTPEETLGVPHHLMDFVEPGQSFSVADYVALARETVGDIHSRGRLPVLAGGTGLYIRSLITNTQFTEADSDPALRAELAQRAAREGTDALMRELRSFDPESAQRIEPRNLPRLIRAIELYRTTGVTMTEHLRRSRLAPSPYRVCFLCLGFRDRERLYERINRRVDEMFRRGLVEEARELLETPGGATAMQAIGYKELLPYFRGEISLREAQDTIKRETRRYAKRQLTWFRREEQARWLFVDDYARWDALRDAAKEIVRGELCE</sequence>
<dbReference type="Gene3D" id="1.10.20.140">
    <property type="match status" value="1"/>
</dbReference>
<feature type="binding site" evidence="10">
    <location>
        <begin position="13"/>
        <end position="20"/>
    </location>
    <ligand>
        <name>ATP</name>
        <dbReference type="ChEBI" id="CHEBI:30616"/>
    </ligand>
</feature>
<dbReference type="GO" id="GO:0052381">
    <property type="term" value="F:tRNA dimethylallyltransferase activity"/>
    <property type="evidence" value="ECO:0007669"/>
    <property type="project" value="UniProtKB-UniRule"/>
</dbReference>
<dbReference type="EC" id="2.5.1.75" evidence="10"/>
<evidence type="ECO:0000256" key="2">
    <source>
        <dbReference type="ARBA" id="ARBA00003213"/>
    </source>
</evidence>
<dbReference type="EMBL" id="SVNY01000004">
    <property type="protein sequence ID" value="MBE6833840.1"/>
    <property type="molecule type" value="Genomic_DNA"/>
</dbReference>
<dbReference type="SUPFAM" id="SSF52540">
    <property type="entry name" value="P-loop containing nucleoside triphosphate hydrolases"/>
    <property type="match status" value="2"/>
</dbReference>
<evidence type="ECO:0000256" key="6">
    <source>
        <dbReference type="ARBA" id="ARBA00022741"/>
    </source>
</evidence>
<evidence type="ECO:0000256" key="1">
    <source>
        <dbReference type="ARBA" id="ARBA00001946"/>
    </source>
</evidence>
<dbReference type="Gene3D" id="3.40.50.300">
    <property type="entry name" value="P-loop containing nucleotide triphosphate hydrolases"/>
    <property type="match status" value="1"/>
</dbReference>
<keyword evidence="8 10" id="KW-0460">Magnesium</keyword>
<evidence type="ECO:0000256" key="8">
    <source>
        <dbReference type="ARBA" id="ARBA00022842"/>
    </source>
</evidence>